<feature type="domain" description="Rab-GAP TBC" evidence="2">
    <location>
        <begin position="523"/>
        <end position="717"/>
    </location>
</feature>
<feature type="compositionally biased region" description="Basic and acidic residues" evidence="1">
    <location>
        <begin position="342"/>
        <end position="353"/>
    </location>
</feature>
<feature type="region of interest" description="Disordered" evidence="1">
    <location>
        <begin position="943"/>
        <end position="1045"/>
    </location>
</feature>
<organism evidence="3 4">
    <name type="scientific">Besnoitia besnoiti</name>
    <name type="common">Apicomplexan protozoan</name>
    <dbReference type="NCBI Taxonomy" id="94643"/>
    <lineage>
        <taxon>Eukaryota</taxon>
        <taxon>Sar</taxon>
        <taxon>Alveolata</taxon>
        <taxon>Apicomplexa</taxon>
        <taxon>Conoidasida</taxon>
        <taxon>Coccidia</taxon>
        <taxon>Eucoccidiorida</taxon>
        <taxon>Eimeriorina</taxon>
        <taxon>Sarcocystidae</taxon>
        <taxon>Besnoitia</taxon>
    </lineage>
</organism>
<comment type="caution">
    <text evidence="3">The sequence shown here is derived from an EMBL/GenBank/DDBJ whole genome shotgun (WGS) entry which is preliminary data.</text>
</comment>
<dbReference type="KEGG" id="bbes:BESB_084880"/>
<feature type="region of interest" description="Disordered" evidence="1">
    <location>
        <begin position="1"/>
        <end position="85"/>
    </location>
</feature>
<evidence type="ECO:0000256" key="1">
    <source>
        <dbReference type="SAM" id="MobiDB-lite"/>
    </source>
</evidence>
<dbReference type="Gene3D" id="1.10.472.80">
    <property type="entry name" value="Ypt/Rab-GAP domain of gyp1p, domain 3"/>
    <property type="match status" value="1"/>
</dbReference>
<feature type="region of interest" description="Disordered" evidence="1">
    <location>
        <begin position="794"/>
        <end position="854"/>
    </location>
</feature>
<keyword evidence="4" id="KW-1185">Reference proteome</keyword>
<dbReference type="Gene3D" id="1.10.8.270">
    <property type="entry name" value="putative rabgap domain of human tbc1 domain family member 14 like domains"/>
    <property type="match status" value="1"/>
</dbReference>
<dbReference type="GO" id="GO:0005096">
    <property type="term" value="F:GTPase activator activity"/>
    <property type="evidence" value="ECO:0007669"/>
    <property type="project" value="TreeGrafter"/>
</dbReference>
<dbReference type="FunFam" id="1.10.8.270:FF:000026">
    <property type="entry name" value="TBC (Tre-2/Bub2/Cdc16) domain family"/>
    <property type="match status" value="1"/>
</dbReference>
<accession>A0A2A9M5S0</accession>
<dbReference type="GO" id="GO:0031267">
    <property type="term" value="F:small GTPase binding"/>
    <property type="evidence" value="ECO:0007669"/>
    <property type="project" value="TreeGrafter"/>
</dbReference>
<evidence type="ECO:0000313" key="3">
    <source>
        <dbReference type="EMBL" id="PFH33289.1"/>
    </source>
</evidence>
<evidence type="ECO:0000259" key="2">
    <source>
        <dbReference type="PROSITE" id="PS50086"/>
    </source>
</evidence>
<dbReference type="PANTHER" id="PTHR47219:SF20">
    <property type="entry name" value="TBC1 DOMAIN FAMILY MEMBER 2B"/>
    <property type="match status" value="1"/>
</dbReference>
<feature type="compositionally biased region" description="Polar residues" evidence="1">
    <location>
        <begin position="317"/>
        <end position="332"/>
    </location>
</feature>
<feature type="compositionally biased region" description="Low complexity" evidence="1">
    <location>
        <begin position="41"/>
        <end position="74"/>
    </location>
</feature>
<feature type="compositionally biased region" description="Basic and acidic residues" evidence="1">
    <location>
        <begin position="984"/>
        <end position="1002"/>
    </location>
</feature>
<gene>
    <name evidence="3" type="ORF">BESB_084880</name>
</gene>
<dbReference type="VEuPathDB" id="ToxoDB:BESB_084880"/>
<dbReference type="OrthoDB" id="294251at2759"/>
<name>A0A2A9M5S0_BESBE</name>
<feature type="compositionally biased region" description="Basic and acidic residues" evidence="1">
    <location>
        <begin position="389"/>
        <end position="404"/>
    </location>
</feature>
<feature type="compositionally biased region" description="Acidic residues" evidence="1">
    <location>
        <begin position="156"/>
        <end position="169"/>
    </location>
</feature>
<evidence type="ECO:0000313" key="4">
    <source>
        <dbReference type="Proteomes" id="UP000224006"/>
    </source>
</evidence>
<dbReference type="SUPFAM" id="SSF47923">
    <property type="entry name" value="Ypt/Rab-GAP domain of gyp1p"/>
    <property type="match status" value="2"/>
</dbReference>
<feature type="compositionally biased region" description="Low complexity" evidence="1">
    <location>
        <begin position="834"/>
        <end position="847"/>
    </location>
</feature>
<dbReference type="Proteomes" id="UP000224006">
    <property type="component" value="Chromosome VIII"/>
</dbReference>
<dbReference type="InterPro" id="IPR000195">
    <property type="entry name" value="Rab-GAP-TBC_dom"/>
</dbReference>
<feature type="region of interest" description="Disordered" evidence="1">
    <location>
        <begin position="878"/>
        <end position="913"/>
    </location>
</feature>
<feature type="compositionally biased region" description="Basic and acidic residues" evidence="1">
    <location>
        <begin position="10"/>
        <end position="21"/>
    </location>
</feature>
<feature type="compositionally biased region" description="Polar residues" evidence="1">
    <location>
        <begin position="240"/>
        <end position="249"/>
    </location>
</feature>
<sequence length="1045" mass="112570">MSSFLGVSHRTGEGHAPEGRRCATGGTRGDGGCIPVPAGDALPASVSPASSSASPAASSAASGSAEECGASLGSQNPAHGSLASSFPLLPPFLSSSFLFPWRPPADDGRHRAMSGEERAQDTIPAVSRCLFSSERFAFSLESAVSFPSSPPREGGGEPDDEGARDEAEEAACARKADASGGDSEPETTREATGDGHWSKKRDTAPATTAASHLPSASSHALNRHLGTPGDYCVPAAFPQESASDRSLSPQLPAARVDEAACEQKDDAFGSASASGEPSDPRAGGGAGLQTRLCRREASSASHTRAEERGEEARADSQPAQETPVSAETNAESQVDRGAASGEIRRDAALRGDQDAQPGGGQKDVQTGTSVRGVPADDAAAEGGASAPREGAKEKKGLERQRGDGGAEQGLGSQRCGCAESPGGRHVAAADVLLSSSSFCSSHSSLSPLSLDASTEGAANGAAEEYDRYGFRVSDSERLGVTAREYSLKIQPETRTRDERWSAFVLRDPTLSDRQTLKRLVRSGVPDSLRQEVWSRCLGSWALREQRPILFEELTQRPLPKNAAEQIELDLRRTFPSNKRVRAEAAGIADLRRVLHAFATYKPKVNYCQSMNFLAATLLLFMPEDLAFWSLVQLIDSEVPGKGLTLESYYTPGMDGLRRDLKVLDMLLAKRLPRVVRTLRRTQVDLDCLCAEWFLSLYSSSLPIYTTFRIWDALALEGHKILFRVALAIFSMHEEEFASLTSLEEVMTFLRRMTRHLVARNELMTVAFTGLGRLSRREVARLQLRAAAQVQAENRAHEERRRAYSRAYSAAGGGQGRDAAARARPRVQEETVSDAGACSEAASSSPPGAGEGRLPRGLAAAPWAARWTRFADLASRWRGRADRPARHSRFPLFARPRQAAPVPRSRSDAGLASHAARRENVKTLAAAEELAAKLRRRLFFRHRGAPPGEEAESRDDASDPAGSQRGKREVAVDAANEGGSRGRQNPRESEPQPRQRDAGERQATRKKRLTLGAGKRGERPTRWRLRDRRLAGSGSGNRREKIGKRE</sequence>
<dbReference type="AlphaFoldDB" id="A0A2A9M5S0"/>
<protein>
    <recommendedName>
        <fullName evidence="2">Rab-GAP TBC domain-containing protein</fullName>
    </recommendedName>
</protein>
<feature type="compositionally biased region" description="Basic and acidic residues" evidence="1">
    <location>
        <begin position="104"/>
        <end position="120"/>
    </location>
</feature>
<feature type="region of interest" description="Disordered" evidence="1">
    <location>
        <begin position="99"/>
        <end position="122"/>
    </location>
</feature>
<feature type="compositionally biased region" description="Basic and acidic residues" evidence="1">
    <location>
        <begin position="186"/>
        <end position="203"/>
    </location>
</feature>
<feature type="compositionally biased region" description="Basic and acidic residues" evidence="1">
    <location>
        <begin position="1036"/>
        <end position="1045"/>
    </location>
</feature>
<feature type="compositionally biased region" description="Basic and acidic residues" evidence="1">
    <location>
        <begin position="255"/>
        <end position="267"/>
    </location>
</feature>
<dbReference type="STRING" id="94643.A0A2A9M5S0"/>
<dbReference type="Gene3D" id="1.10.10.750">
    <property type="entry name" value="Ypt/Rab-GAP domain of gyp1p, domain 1"/>
    <property type="match status" value="1"/>
</dbReference>
<proteinExistence type="predicted"/>
<dbReference type="Pfam" id="PF00566">
    <property type="entry name" value="RabGAP-TBC"/>
    <property type="match status" value="1"/>
</dbReference>
<dbReference type="RefSeq" id="XP_029217298.1">
    <property type="nucleotide sequence ID" value="XM_029366838.1"/>
</dbReference>
<dbReference type="InterPro" id="IPR050302">
    <property type="entry name" value="Rab_GAP_TBC_domain"/>
</dbReference>
<dbReference type="PROSITE" id="PS50086">
    <property type="entry name" value="TBC_RABGAP"/>
    <property type="match status" value="1"/>
</dbReference>
<dbReference type="PANTHER" id="PTHR47219">
    <property type="entry name" value="RAB GTPASE-ACTIVATING PROTEIN 1-LIKE"/>
    <property type="match status" value="1"/>
</dbReference>
<reference evidence="3 4" key="1">
    <citation type="submission" date="2017-09" db="EMBL/GenBank/DDBJ databases">
        <title>Genome sequencing of Besnoitia besnoiti strain Bb-Ger1.</title>
        <authorList>
            <person name="Schares G."/>
            <person name="Venepally P."/>
            <person name="Lorenzi H.A."/>
        </authorList>
    </citation>
    <scope>NUCLEOTIDE SEQUENCE [LARGE SCALE GENOMIC DNA]</scope>
    <source>
        <strain evidence="3 4">Bb-Ger1</strain>
    </source>
</reference>
<dbReference type="EMBL" id="NWUJ01000009">
    <property type="protein sequence ID" value="PFH33289.1"/>
    <property type="molecule type" value="Genomic_DNA"/>
</dbReference>
<feature type="region of interest" description="Disordered" evidence="1">
    <location>
        <begin position="142"/>
        <end position="421"/>
    </location>
</feature>
<feature type="compositionally biased region" description="Low complexity" evidence="1">
    <location>
        <begin position="204"/>
        <end position="220"/>
    </location>
</feature>
<dbReference type="SMART" id="SM00164">
    <property type="entry name" value="TBC"/>
    <property type="match status" value="1"/>
</dbReference>
<feature type="compositionally biased region" description="Basic and acidic residues" evidence="1">
    <location>
        <begin position="293"/>
        <end position="314"/>
    </location>
</feature>
<dbReference type="InterPro" id="IPR035969">
    <property type="entry name" value="Rab-GAP_TBC_sf"/>
</dbReference>
<dbReference type="GeneID" id="40313414"/>
<feature type="compositionally biased region" description="Low complexity" evidence="1">
    <location>
        <begin position="375"/>
        <end position="388"/>
    </location>
</feature>